<keyword evidence="3" id="KW-0045">Antibiotic biosynthesis</keyword>
<proteinExistence type="predicted"/>
<evidence type="ECO:0000259" key="4">
    <source>
        <dbReference type="Pfam" id="PF02668"/>
    </source>
</evidence>
<reference evidence="5 6" key="1">
    <citation type="submission" date="2019-01" db="EMBL/GenBank/DDBJ databases">
        <title>Draft genome sequence of Dictyobacter sp. Uno17.</title>
        <authorList>
            <person name="Wang C.M."/>
            <person name="Zheng Y."/>
            <person name="Sakai Y."/>
            <person name="Abe K."/>
            <person name="Yokota A."/>
            <person name="Yabe S."/>
        </authorList>
    </citation>
    <scope>NUCLEOTIDE SEQUENCE [LARGE SCALE GENOMIC DNA]</scope>
    <source>
        <strain evidence="5 6">Uno17</strain>
    </source>
</reference>
<dbReference type="GO" id="GO:0016491">
    <property type="term" value="F:oxidoreductase activity"/>
    <property type="evidence" value="ECO:0007669"/>
    <property type="project" value="UniProtKB-KW"/>
</dbReference>
<dbReference type="GO" id="GO:0017000">
    <property type="term" value="P:antibiotic biosynthetic process"/>
    <property type="evidence" value="ECO:0007669"/>
    <property type="project" value="UniProtKB-KW"/>
</dbReference>
<dbReference type="PANTHER" id="PTHR10696:SF56">
    <property type="entry name" value="TAUD_TFDA-LIKE DOMAIN-CONTAINING PROTEIN"/>
    <property type="match status" value="1"/>
</dbReference>
<dbReference type="InterPro" id="IPR050411">
    <property type="entry name" value="AlphaKG_dependent_hydroxylases"/>
</dbReference>
<accession>A0A5A5T7M9</accession>
<evidence type="ECO:0000256" key="1">
    <source>
        <dbReference type="ARBA" id="ARBA00001954"/>
    </source>
</evidence>
<evidence type="ECO:0000313" key="6">
    <source>
        <dbReference type="Proteomes" id="UP000322530"/>
    </source>
</evidence>
<dbReference type="AlphaFoldDB" id="A0A5A5T7M9"/>
<dbReference type="EMBL" id="BIXY01000008">
    <property type="protein sequence ID" value="GCF07265.1"/>
    <property type="molecule type" value="Genomic_DNA"/>
</dbReference>
<dbReference type="OrthoDB" id="9769888at2"/>
<dbReference type="RefSeq" id="WP_149400298.1">
    <property type="nucleotide sequence ID" value="NZ_BIXY01000008.1"/>
</dbReference>
<evidence type="ECO:0000256" key="3">
    <source>
        <dbReference type="ARBA" id="ARBA00023194"/>
    </source>
</evidence>
<organism evidence="5 6">
    <name type="scientific">Dictyobacter arantiisoli</name>
    <dbReference type="NCBI Taxonomy" id="2014874"/>
    <lineage>
        <taxon>Bacteria</taxon>
        <taxon>Bacillati</taxon>
        <taxon>Chloroflexota</taxon>
        <taxon>Ktedonobacteria</taxon>
        <taxon>Ktedonobacterales</taxon>
        <taxon>Dictyobacteraceae</taxon>
        <taxon>Dictyobacter</taxon>
    </lineage>
</organism>
<protein>
    <recommendedName>
        <fullName evidence="4">TauD/TfdA-like domain-containing protein</fullName>
    </recommendedName>
</protein>
<dbReference type="InterPro" id="IPR042098">
    <property type="entry name" value="TauD-like_sf"/>
</dbReference>
<sequence>MSTTMRPKASLKKSIQRKREEVDLTAIRLTTESYFSPDNTLPLIIQPAIEGVNLANWASNNLDYIREQLAIHGGILFRNFHLDSAEKFENFARTIGNELFDEYGDLPRENPGSKVYGSTPYPADKSILFHNESSHMHRWPMKIFFYCVKPAEKGGATPIIDCRKIYQQLDPAIIKKMSEKKLLYVRNFVNGLDVSWQQFFQTANKAAVEAYCRRAGIEYEWKENDQLSTRQLCNAVSRHPHTGEMLFFNQVQLHHISCLDASTRDSILSMFDEKDLPRNVYYGDGSPIEGAIMDEINALYDQLAVRFQWQATDVIMLDNMMVSHSRDPFEGTRKIMVAMAEIISQDELPSIQYCGQ</sequence>
<dbReference type="InterPro" id="IPR003819">
    <property type="entry name" value="TauD/TfdA-like"/>
</dbReference>
<keyword evidence="2" id="KW-0560">Oxidoreductase</keyword>
<evidence type="ECO:0000313" key="5">
    <source>
        <dbReference type="EMBL" id="GCF07265.1"/>
    </source>
</evidence>
<dbReference type="Gene3D" id="3.60.130.10">
    <property type="entry name" value="Clavaminate synthase-like"/>
    <property type="match status" value="1"/>
</dbReference>
<dbReference type="PANTHER" id="PTHR10696">
    <property type="entry name" value="GAMMA-BUTYROBETAINE HYDROXYLASE-RELATED"/>
    <property type="match status" value="1"/>
</dbReference>
<dbReference type="Proteomes" id="UP000322530">
    <property type="component" value="Unassembled WGS sequence"/>
</dbReference>
<dbReference type="SUPFAM" id="SSF51197">
    <property type="entry name" value="Clavaminate synthase-like"/>
    <property type="match status" value="1"/>
</dbReference>
<feature type="domain" description="TauD/TfdA-like" evidence="4">
    <location>
        <begin position="50"/>
        <end position="338"/>
    </location>
</feature>
<name>A0A5A5T7M9_9CHLR</name>
<comment type="cofactor">
    <cofactor evidence="1">
        <name>Fe(2+)</name>
        <dbReference type="ChEBI" id="CHEBI:29033"/>
    </cofactor>
</comment>
<gene>
    <name evidence="5" type="ORF">KDI_08290</name>
</gene>
<keyword evidence="6" id="KW-1185">Reference proteome</keyword>
<evidence type="ECO:0000256" key="2">
    <source>
        <dbReference type="ARBA" id="ARBA00023002"/>
    </source>
</evidence>
<comment type="caution">
    <text evidence="5">The sequence shown here is derived from an EMBL/GenBank/DDBJ whole genome shotgun (WGS) entry which is preliminary data.</text>
</comment>
<dbReference type="Pfam" id="PF02668">
    <property type="entry name" value="TauD"/>
    <property type="match status" value="1"/>
</dbReference>